<evidence type="ECO:0000313" key="1">
    <source>
        <dbReference type="EMBL" id="MDC2889146.1"/>
    </source>
</evidence>
<protein>
    <recommendedName>
        <fullName evidence="3">23S rRNA (Adenine(2030)-N(6))-methyltransferase RlmJ</fullName>
    </recommendedName>
</protein>
<dbReference type="PANTHER" id="PTHR37426">
    <property type="entry name" value="RIBOSOMAL RNA LARGE SUBUNIT METHYLTRANSFERASE J"/>
    <property type="match status" value="1"/>
</dbReference>
<dbReference type="PANTHER" id="PTHR37426:SF1">
    <property type="entry name" value="RIBOSOMAL RNA LARGE SUBUNIT METHYLTRANSFERASE J"/>
    <property type="match status" value="1"/>
</dbReference>
<dbReference type="Gene3D" id="3.40.50.150">
    <property type="entry name" value="Vaccinia Virus protein VP39"/>
    <property type="match status" value="1"/>
</dbReference>
<evidence type="ECO:0008006" key="3">
    <source>
        <dbReference type="Google" id="ProtNLM"/>
    </source>
</evidence>
<dbReference type="EMBL" id="JAQOMS010000002">
    <property type="protein sequence ID" value="MDC2889146.1"/>
    <property type="molecule type" value="Genomic_DNA"/>
</dbReference>
<dbReference type="InterPro" id="IPR007473">
    <property type="entry name" value="RlmJ"/>
</dbReference>
<sequence>MLSYRHGFHAGNHADVLKHLIFQFVLQYMGEKERPYIVVDTMLAQVHISSKMSLLKK</sequence>
<dbReference type="Proteomes" id="UP001528411">
    <property type="component" value="Unassembled WGS sequence"/>
</dbReference>
<proteinExistence type="predicted"/>
<evidence type="ECO:0000313" key="2">
    <source>
        <dbReference type="Proteomes" id="UP001528411"/>
    </source>
</evidence>
<gene>
    <name evidence="1" type="ORF">PN838_10700</name>
</gene>
<comment type="caution">
    <text evidence="1">The sequence shown here is derived from an EMBL/GenBank/DDBJ whole genome shotgun (WGS) entry which is preliminary data.</text>
</comment>
<organism evidence="1 2">
    <name type="scientific">Psychrosphaera algicola</name>
    <dbReference type="NCBI Taxonomy" id="3023714"/>
    <lineage>
        <taxon>Bacteria</taxon>
        <taxon>Pseudomonadati</taxon>
        <taxon>Pseudomonadota</taxon>
        <taxon>Gammaproteobacteria</taxon>
        <taxon>Alteromonadales</taxon>
        <taxon>Pseudoalteromonadaceae</taxon>
        <taxon>Psychrosphaera</taxon>
    </lineage>
</organism>
<accession>A0ABT5FEW7</accession>
<dbReference type="RefSeq" id="WP_272180646.1">
    <property type="nucleotide sequence ID" value="NZ_JAQOMS010000002.1"/>
</dbReference>
<dbReference type="InterPro" id="IPR029063">
    <property type="entry name" value="SAM-dependent_MTases_sf"/>
</dbReference>
<keyword evidence="2" id="KW-1185">Reference proteome</keyword>
<dbReference type="SUPFAM" id="SSF53335">
    <property type="entry name" value="S-adenosyl-L-methionine-dependent methyltransferases"/>
    <property type="match status" value="1"/>
</dbReference>
<reference evidence="1 2" key="1">
    <citation type="submission" date="2023-01" db="EMBL/GenBank/DDBJ databases">
        <title>Psychrosphaera sp. nov., isolated from marine algae.</title>
        <authorList>
            <person name="Bayburt H."/>
            <person name="Choi B.J."/>
            <person name="Kim J.M."/>
            <person name="Choi D.G."/>
            <person name="Jeon C.O."/>
        </authorList>
    </citation>
    <scope>NUCLEOTIDE SEQUENCE [LARGE SCALE GENOMIC DNA]</scope>
    <source>
        <strain evidence="1 2">G1-22</strain>
    </source>
</reference>
<name>A0ABT5FEW7_9GAMM</name>